<dbReference type="GO" id="GO:0019646">
    <property type="term" value="P:aerobic electron transport chain"/>
    <property type="evidence" value="ECO:0007669"/>
    <property type="project" value="InterPro"/>
</dbReference>
<feature type="transmembrane region" description="Helical" evidence="12">
    <location>
        <begin position="249"/>
        <end position="275"/>
    </location>
</feature>
<accession>A0A8S8XIQ4</accession>
<protein>
    <recommendedName>
        <fullName evidence="4">Cytochrome c oxidase subunit 3</fullName>
        <ecNumber evidence="3">7.1.1.9</ecNumber>
    </recommendedName>
    <alternativeName>
        <fullName evidence="9">Cytochrome aa3 subunit 3</fullName>
    </alternativeName>
    <alternativeName>
        <fullName evidence="10">Cytochrome c oxidase polypeptide III</fullName>
    </alternativeName>
</protein>
<feature type="transmembrane region" description="Helical" evidence="12">
    <location>
        <begin position="135"/>
        <end position="155"/>
    </location>
</feature>
<dbReference type="CDD" id="cd01665">
    <property type="entry name" value="Cyt_c_Oxidase_III"/>
    <property type="match status" value="1"/>
</dbReference>
<keyword evidence="8 12" id="KW-0472">Membrane</keyword>
<dbReference type="InterPro" id="IPR033945">
    <property type="entry name" value="Cyt_c_oxase_su3_dom"/>
</dbReference>
<proteinExistence type="inferred from homology"/>
<evidence type="ECO:0000256" key="8">
    <source>
        <dbReference type="ARBA" id="ARBA00023136"/>
    </source>
</evidence>
<gene>
    <name evidence="14" type="primary">ctaE</name>
    <name evidence="14" type="ORF">TMPK1_32920</name>
</gene>
<evidence type="ECO:0000256" key="9">
    <source>
        <dbReference type="ARBA" id="ARBA00031400"/>
    </source>
</evidence>
<dbReference type="Proteomes" id="UP000681075">
    <property type="component" value="Unassembled WGS sequence"/>
</dbReference>
<evidence type="ECO:0000256" key="5">
    <source>
        <dbReference type="ARBA" id="ARBA00022692"/>
    </source>
</evidence>
<evidence type="ECO:0000313" key="14">
    <source>
        <dbReference type="EMBL" id="GIL41055.1"/>
    </source>
</evidence>
<evidence type="ECO:0000256" key="2">
    <source>
        <dbReference type="ARBA" id="ARBA00010581"/>
    </source>
</evidence>
<dbReference type="InterPro" id="IPR013833">
    <property type="entry name" value="Cyt_c_oxidase_su3_a-hlx"/>
</dbReference>
<evidence type="ECO:0000256" key="11">
    <source>
        <dbReference type="RuleBase" id="RU003376"/>
    </source>
</evidence>
<evidence type="ECO:0000256" key="6">
    <source>
        <dbReference type="ARBA" id="ARBA00022967"/>
    </source>
</evidence>
<dbReference type="PROSITE" id="PS50253">
    <property type="entry name" value="COX3"/>
    <property type="match status" value="1"/>
</dbReference>
<feature type="transmembrane region" description="Helical" evidence="12">
    <location>
        <begin position="167"/>
        <end position="185"/>
    </location>
</feature>
<organism evidence="14 15">
    <name type="scientific">Roseiterribacter gracilis</name>
    <dbReference type="NCBI Taxonomy" id="2812848"/>
    <lineage>
        <taxon>Bacteria</taxon>
        <taxon>Pseudomonadati</taxon>
        <taxon>Pseudomonadota</taxon>
        <taxon>Alphaproteobacteria</taxon>
        <taxon>Rhodospirillales</taxon>
        <taxon>Roseiterribacteraceae</taxon>
        <taxon>Roseiterribacter</taxon>
    </lineage>
</organism>
<evidence type="ECO:0000256" key="3">
    <source>
        <dbReference type="ARBA" id="ARBA00012949"/>
    </source>
</evidence>
<evidence type="ECO:0000256" key="1">
    <source>
        <dbReference type="ARBA" id="ARBA00004141"/>
    </source>
</evidence>
<dbReference type="PANTHER" id="PTHR11403">
    <property type="entry name" value="CYTOCHROME C OXIDASE SUBUNIT III"/>
    <property type="match status" value="1"/>
</dbReference>
<feature type="domain" description="Heme-copper oxidase subunit III family profile" evidence="13">
    <location>
        <begin position="12"/>
        <end position="269"/>
    </location>
</feature>
<dbReference type="PANTHER" id="PTHR11403:SF7">
    <property type="entry name" value="CYTOCHROME C OXIDASE SUBUNIT 3"/>
    <property type="match status" value="1"/>
</dbReference>
<evidence type="ECO:0000313" key="15">
    <source>
        <dbReference type="Proteomes" id="UP000681075"/>
    </source>
</evidence>
<evidence type="ECO:0000256" key="12">
    <source>
        <dbReference type="SAM" id="Phobius"/>
    </source>
</evidence>
<dbReference type="Gene3D" id="1.10.287.70">
    <property type="match status" value="1"/>
</dbReference>
<dbReference type="EC" id="7.1.1.9" evidence="3"/>
<dbReference type="Pfam" id="PF00510">
    <property type="entry name" value="COX3"/>
    <property type="match status" value="1"/>
</dbReference>
<keyword evidence="6" id="KW-1278">Translocase</keyword>
<feature type="transmembrane region" description="Helical" evidence="12">
    <location>
        <begin position="87"/>
        <end position="115"/>
    </location>
</feature>
<dbReference type="EMBL" id="BOPV01000001">
    <property type="protein sequence ID" value="GIL41055.1"/>
    <property type="molecule type" value="Genomic_DNA"/>
</dbReference>
<evidence type="ECO:0000256" key="7">
    <source>
        <dbReference type="ARBA" id="ARBA00022989"/>
    </source>
</evidence>
<dbReference type="InterPro" id="IPR035973">
    <property type="entry name" value="Cyt_c_oxidase_su3-like_sf"/>
</dbReference>
<keyword evidence="5 11" id="KW-0812">Transmembrane</keyword>
<keyword evidence="15" id="KW-1185">Reference proteome</keyword>
<feature type="transmembrane region" description="Helical" evidence="12">
    <location>
        <begin position="49"/>
        <end position="66"/>
    </location>
</feature>
<dbReference type="AlphaFoldDB" id="A0A8S8XIQ4"/>
<dbReference type="FunFam" id="1.20.120.80:FF:000002">
    <property type="entry name" value="Cytochrome c oxidase subunit 3"/>
    <property type="match status" value="1"/>
</dbReference>
<dbReference type="Gene3D" id="1.20.120.80">
    <property type="entry name" value="Cytochrome c oxidase, subunit III, four-helix bundle"/>
    <property type="match status" value="1"/>
</dbReference>
<comment type="subcellular location">
    <subcellularLocation>
        <location evidence="11">Cell membrane</location>
        <topology evidence="11">Multi-pass membrane protein</topology>
    </subcellularLocation>
    <subcellularLocation>
        <location evidence="1">Membrane</location>
        <topology evidence="1">Multi-pass membrane protein</topology>
    </subcellularLocation>
</comment>
<dbReference type="GO" id="GO:0004129">
    <property type="term" value="F:cytochrome-c oxidase activity"/>
    <property type="evidence" value="ECO:0007669"/>
    <property type="project" value="UniProtKB-EC"/>
</dbReference>
<name>A0A8S8XIQ4_9PROT</name>
<reference evidence="14" key="1">
    <citation type="submission" date="2021-02" db="EMBL/GenBank/DDBJ databases">
        <title>Genome sequence of Rhodospirillales sp. strain TMPK1 isolated from soil.</title>
        <authorList>
            <person name="Nakai R."/>
            <person name="Kusada H."/>
            <person name="Tamaki H."/>
        </authorList>
    </citation>
    <scope>NUCLEOTIDE SEQUENCE</scope>
    <source>
        <strain evidence="14">TMPK1</strain>
    </source>
</reference>
<dbReference type="GO" id="GO:0005886">
    <property type="term" value="C:plasma membrane"/>
    <property type="evidence" value="ECO:0007669"/>
    <property type="project" value="UniProtKB-SubCell"/>
</dbReference>
<sequence length="281" mass="31564">MAETQMIVEQGPKQPYHLVNPSPWPLLGALAGGLLAFGALRVMHGNDYLFLWLGLAAVLGVMFGWWRDVIKEAVVERAHTPVVKVGLRYGMCLFIASEVMFFAAFFWAFFASAMFPGAGIEHTWPPKNIQPIDPWHFPLLMTMILLLSGCTVTWAHHAIVEGHKKEASQALGLTVLLGVVFTFIQAYEYIHAPFGFRVNVFSSTFFMATGFHGFHVLVGTIFLAVCWWRLEKGQFTPKEHFGFEAAAWYWHFVDVVWLFLFLMVYVLGGAGLLVIEHAPVG</sequence>
<evidence type="ECO:0000256" key="10">
    <source>
        <dbReference type="ARBA" id="ARBA00031625"/>
    </source>
</evidence>
<feature type="transmembrane region" description="Helical" evidence="12">
    <location>
        <begin position="205"/>
        <end position="228"/>
    </location>
</feature>
<dbReference type="RefSeq" id="WP_420244380.1">
    <property type="nucleotide sequence ID" value="NZ_BOPV01000001.1"/>
</dbReference>
<evidence type="ECO:0000259" key="13">
    <source>
        <dbReference type="PROSITE" id="PS50253"/>
    </source>
</evidence>
<dbReference type="InterPro" id="IPR024791">
    <property type="entry name" value="Cyt_c/ubiquinol_Oxase_su3"/>
</dbReference>
<comment type="similarity">
    <text evidence="2 11">Belongs to the cytochrome c oxidase subunit 3 family.</text>
</comment>
<feature type="transmembrane region" description="Helical" evidence="12">
    <location>
        <begin position="24"/>
        <end position="43"/>
    </location>
</feature>
<comment type="caution">
    <text evidence="14">The sequence shown here is derived from an EMBL/GenBank/DDBJ whole genome shotgun (WGS) entry which is preliminary data.</text>
</comment>
<keyword evidence="7 12" id="KW-1133">Transmembrane helix</keyword>
<dbReference type="SUPFAM" id="SSF81452">
    <property type="entry name" value="Cytochrome c oxidase subunit III-like"/>
    <property type="match status" value="1"/>
</dbReference>
<dbReference type="InterPro" id="IPR000298">
    <property type="entry name" value="Cyt_c_oxidase-like_su3"/>
</dbReference>
<evidence type="ECO:0000256" key="4">
    <source>
        <dbReference type="ARBA" id="ARBA00015944"/>
    </source>
</evidence>